<sequence length="194" mass="22259">MSKDVTALLLRLLEQCFRFLNFYSYFGLKQLQPHVTPRIIHLLFQHTKRHHITSSIKGNQLSNFFTSLAALATFGYGENLDKMKEKGDPCIFVEYATQSNVYRVYNSSVRVPQRQMTSDQNSSGLEKLNGSNFLDWYRNLRIVLGYEQKLHHLEEALPEAPPATTTVVRNAYTCSVVEQHEIACLKLASMTPEI</sequence>
<accession>A0ABQ5C4C3</accession>
<dbReference type="EMBL" id="BQNB010013931">
    <property type="protein sequence ID" value="GJT21975.1"/>
    <property type="molecule type" value="Genomic_DNA"/>
</dbReference>
<proteinExistence type="predicted"/>
<evidence type="ECO:0000313" key="2">
    <source>
        <dbReference type="Proteomes" id="UP001151760"/>
    </source>
</evidence>
<gene>
    <name evidence="1" type="ORF">Tco_0891912</name>
</gene>
<evidence type="ECO:0008006" key="3">
    <source>
        <dbReference type="Google" id="ProtNLM"/>
    </source>
</evidence>
<comment type="caution">
    <text evidence="1">The sequence shown here is derived from an EMBL/GenBank/DDBJ whole genome shotgun (WGS) entry which is preliminary data.</text>
</comment>
<name>A0ABQ5C4C3_9ASTR</name>
<reference evidence="1" key="2">
    <citation type="submission" date="2022-01" db="EMBL/GenBank/DDBJ databases">
        <authorList>
            <person name="Yamashiro T."/>
            <person name="Shiraishi A."/>
            <person name="Satake H."/>
            <person name="Nakayama K."/>
        </authorList>
    </citation>
    <scope>NUCLEOTIDE SEQUENCE</scope>
</reference>
<keyword evidence="2" id="KW-1185">Reference proteome</keyword>
<protein>
    <recommendedName>
        <fullName evidence="3">Retrotransposon Copia-like N-terminal domain-containing protein</fullName>
    </recommendedName>
</protein>
<evidence type="ECO:0000313" key="1">
    <source>
        <dbReference type="EMBL" id="GJT21975.1"/>
    </source>
</evidence>
<organism evidence="1 2">
    <name type="scientific">Tanacetum coccineum</name>
    <dbReference type="NCBI Taxonomy" id="301880"/>
    <lineage>
        <taxon>Eukaryota</taxon>
        <taxon>Viridiplantae</taxon>
        <taxon>Streptophyta</taxon>
        <taxon>Embryophyta</taxon>
        <taxon>Tracheophyta</taxon>
        <taxon>Spermatophyta</taxon>
        <taxon>Magnoliopsida</taxon>
        <taxon>eudicotyledons</taxon>
        <taxon>Gunneridae</taxon>
        <taxon>Pentapetalae</taxon>
        <taxon>asterids</taxon>
        <taxon>campanulids</taxon>
        <taxon>Asterales</taxon>
        <taxon>Asteraceae</taxon>
        <taxon>Asteroideae</taxon>
        <taxon>Anthemideae</taxon>
        <taxon>Anthemidinae</taxon>
        <taxon>Tanacetum</taxon>
    </lineage>
</organism>
<dbReference type="Proteomes" id="UP001151760">
    <property type="component" value="Unassembled WGS sequence"/>
</dbReference>
<reference evidence="1" key="1">
    <citation type="journal article" date="2022" name="Int. J. Mol. Sci.">
        <title>Draft Genome of Tanacetum Coccineum: Genomic Comparison of Closely Related Tanacetum-Family Plants.</title>
        <authorList>
            <person name="Yamashiro T."/>
            <person name="Shiraishi A."/>
            <person name="Nakayama K."/>
            <person name="Satake H."/>
        </authorList>
    </citation>
    <scope>NUCLEOTIDE SEQUENCE</scope>
</reference>